<accession>A0AAE0G684</accession>
<dbReference type="Proteomes" id="UP001190700">
    <property type="component" value="Unassembled WGS sequence"/>
</dbReference>
<organism evidence="1 2">
    <name type="scientific">Cymbomonas tetramitiformis</name>
    <dbReference type="NCBI Taxonomy" id="36881"/>
    <lineage>
        <taxon>Eukaryota</taxon>
        <taxon>Viridiplantae</taxon>
        <taxon>Chlorophyta</taxon>
        <taxon>Pyramimonadophyceae</taxon>
        <taxon>Pyramimonadales</taxon>
        <taxon>Pyramimonadaceae</taxon>
        <taxon>Cymbomonas</taxon>
    </lineage>
</organism>
<dbReference type="EMBL" id="LGRX02009187">
    <property type="protein sequence ID" value="KAK3272055.1"/>
    <property type="molecule type" value="Genomic_DNA"/>
</dbReference>
<evidence type="ECO:0000313" key="2">
    <source>
        <dbReference type="Proteomes" id="UP001190700"/>
    </source>
</evidence>
<reference evidence="1 2" key="1">
    <citation type="journal article" date="2015" name="Genome Biol. Evol.">
        <title>Comparative Genomics of a Bacterivorous Green Alga Reveals Evolutionary Causalities and Consequences of Phago-Mixotrophic Mode of Nutrition.</title>
        <authorList>
            <person name="Burns J.A."/>
            <person name="Paasch A."/>
            <person name="Narechania A."/>
            <person name="Kim E."/>
        </authorList>
    </citation>
    <scope>NUCLEOTIDE SEQUENCE [LARGE SCALE GENOMIC DNA]</scope>
    <source>
        <strain evidence="1 2">PLY_AMNH</strain>
    </source>
</reference>
<protein>
    <submittedName>
        <fullName evidence="1">Uncharacterized protein</fullName>
    </submittedName>
</protein>
<comment type="caution">
    <text evidence="1">The sequence shown here is derived from an EMBL/GenBank/DDBJ whole genome shotgun (WGS) entry which is preliminary data.</text>
</comment>
<evidence type="ECO:0000313" key="1">
    <source>
        <dbReference type="EMBL" id="KAK3272055.1"/>
    </source>
</evidence>
<gene>
    <name evidence="1" type="ORF">CYMTET_19621</name>
</gene>
<name>A0AAE0G684_9CHLO</name>
<dbReference type="AlphaFoldDB" id="A0AAE0G684"/>
<proteinExistence type="predicted"/>
<keyword evidence="2" id="KW-1185">Reference proteome</keyword>
<sequence>MAVEVRVEEARVEIKMAEIEEVCTVAEIEEAMQMGWTCEDASCSSGIGMAREAVNQMEGQRKIRKGMFVGRCRANERVIGGKVDGVNVDEGLVEARWKMMSGMLMKIGWVEERI</sequence>